<protein>
    <submittedName>
        <fullName evidence="2">Uncharacterized protein</fullName>
    </submittedName>
</protein>
<dbReference type="PANTHER" id="PTHR40080:SF1">
    <property type="entry name" value="TRPR-LIKE PROTEIN YERC_YECD"/>
    <property type="match status" value="1"/>
</dbReference>
<comment type="caution">
    <text evidence="2">The sequence shown here is derived from an EMBL/GenBank/DDBJ whole genome shotgun (WGS) entry which is preliminary data.</text>
</comment>
<dbReference type="InterPro" id="IPR010921">
    <property type="entry name" value="Trp_repressor/repl_initiator"/>
</dbReference>
<dbReference type="GO" id="GO:0043565">
    <property type="term" value="F:sequence-specific DNA binding"/>
    <property type="evidence" value="ECO:0007669"/>
    <property type="project" value="InterPro"/>
</dbReference>
<proteinExistence type="predicted"/>
<dbReference type="InterPro" id="IPR000831">
    <property type="entry name" value="Trp_repress"/>
</dbReference>
<reference evidence="2" key="1">
    <citation type="journal article" date="2021" name="PeerJ">
        <title>Extensive microbial diversity within the chicken gut microbiome revealed by metagenomics and culture.</title>
        <authorList>
            <person name="Gilroy R."/>
            <person name="Ravi A."/>
            <person name="Getino M."/>
            <person name="Pursley I."/>
            <person name="Horton D.L."/>
            <person name="Alikhan N.F."/>
            <person name="Baker D."/>
            <person name="Gharbi K."/>
            <person name="Hall N."/>
            <person name="Watson M."/>
            <person name="Adriaenssens E.M."/>
            <person name="Foster-Nyarko E."/>
            <person name="Jarju S."/>
            <person name="Secka A."/>
            <person name="Antonio M."/>
            <person name="Oren A."/>
            <person name="Chaudhuri R.R."/>
            <person name="La Ragione R."/>
            <person name="Hildebrand F."/>
            <person name="Pallen M.J."/>
        </authorList>
    </citation>
    <scope>NUCLEOTIDE SEQUENCE</scope>
    <source>
        <strain evidence="2">CHK187-5294</strain>
    </source>
</reference>
<feature type="region of interest" description="Disordered" evidence="1">
    <location>
        <begin position="77"/>
        <end position="97"/>
    </location>
</feature>
<dbReference type="SUPFAM" id="SSF48295">
    <property type="entry name" value="TrpR-like"/>
    <property type="match status" value="1"/>
</dbReference>
<dbReference type="AlphaFoldDB" id="A0A9D2CYQ3"/>
<dbReference type="Gene3D" id="1.10.1270.10">
    <property type="entry name" value="TrpR-like"/>
    <property type="match status" value="1"/>
</dbReference>
<reference evidence="2" key="2">
    <citation type="submission" date="2021-04" db="EMBL/GenBank/DDBJ databases">
        <authorList>
            <person name="Gilroy R."/>
        </authorList>
    </citation>
    <scope>NUCLEOTIDE SEQUENCE</scope>
    <source>
        <strain evidence="2">CHK187-5294</strain>
    </source>
</reference>
<dbReference type="NCBIfam" id="TIGR02531">
    <property type="entry name" value="yecD_yerC"/>
    <property type="match status" value="1"/>
</dbReference>
<evidence type="ECO:0000313" key="3">
    <source>
        <dbReference type="Proteomes" id="UP000824132"/>
    </source>
</evidence>
<organism evidence="2 3">
    <name type="scientific">Candidatus Borkfalkia avistercoris</name>
    <dbReference type="NCBI Taxonomy" id="2838504"/>
    <lineage>
        <taxon>Bacteria</taxon>
        <taxon>Bacillati</taxon>
        <taxon>Bacillota</taxon>
        <taxon>Clostridia</taxon>
        <taxon>Christensenellales</taxon>
        <taxon>Christensenellaceae</taxon>
        <taxon>Candidatus Borkfalkia</taxon>
    </lineage>
</organism>
<dbReference type="Proteomes" id="UP000824132">
    <property type="component" value="Unassembled WGS sequence"/>
</dbReference>
<evidence type="ECO:0000256" key="1">
    <source>
        <dbReference type="SAM" id="MobiDB-lite"/>
    </source>
</evidence>
<sequence>MTGHDSVLYAALLACETEEDVKALLDDLCTYQEKEQMIQRAYAAKMLIEGKTYADIIAETDISSATLSRVSRSLRHGSGGYEKFIPRESGTAEHKER</sequence>
<dbReference type="InterPro" id="IPR038116">
    <property type="entry name" value="TrpR-like_sf"/>
</dbReference>
<dbReference type="GO" id="GO:0003700">
    <property type="term" value="F:DNA-binding transcription factor activity"/>
    <property type="evidence" value="ECO:0007669"/>
    <property type="project" value="InterPro"/>
</dbReference>
<dbReference type="PANTHER" id="PTHR40080">
    <property type="entry name" value="LMO1763 PROTEIN"/>
    <property type="match status" value="1"/>
</dbReference>
<gene>
    <name evidence="2" type="ORF">H9727_03025</name>
</gene>
<dbReference type="EMBL" id="DXCL01000019">
    <property type="protein sequence ID" value="HIZ03237.1"/>
    <property type="molecule type" value="Genomic_DNA"/>
</dbReference>
<feature type="compositionally biased region" description="Basic and acidic residues" evidence="1">
    <location>
        <begin position="84"/>
        <end position="97"/>
    </location>
</feature>
<accession>A0A9D2CYQ3</accession>
<dbReference type="InterPro" id="IPR013368">
    <property type="entry name" value="YecD_YerC"/>
</dbReference>
<evidence type="ECO:0000313" key="2">
    <source>
        <dbReference type="EMBL" id="HIZ03237.1"/>
    </source>
</evidence>
<name>A0A9D2CYQ3_9FIRM</name>
<dbReference type="Pfam" id="PF01371">
    <property type="entry name" value="Trp_repressor"/>
    <property type="match status" value="1"/>
</dbReference>